<dbReference type="InterPro" id="IPR058715">
    <property type="entry name" value="PDDEXK_nuclease-rel"/>
</dbReference>
<dbReference type="Proteomes" id="UP000034188">
    <property type="component" value="Unassembled WGS sequence"/>
</dbReference>
<sequence length="135" mass="15716">MMKKENMEIDFSERSARAFHTGKLCEEMLQKFIPEFHPLDESIDGELFGAPAEIKGCLMNVSRSDRVRPRSGRFYLRDYQHNELLKNNGRYIFMVIDGEQIMHTKIILASRLLPEFTGCKTLTWKTLFNHVGEAC</sequence>
<proteinExistence type="predicted"/>
<evidence type="ECO:0000313" key="6">
    <source>
        <dbReference type="Proteomes" id="UP000034566"/>
    </source>
</evidence>
<dbReference type="PATRIC" id="fig|2209.42.peg.3570"/>
<accession>A0A0F8GP58</accession>
<evidence type="ECO:0000313" key="4">
    <source>
        <dbReference type="Proteomes" id="UP000034188"/>
    </source>
</evidence>
<dbReference type="EMBL" id="JJPK01000055">
    <property type="protein sequence ID" value="KKG62247.1"/>
    <property type="molecule type" value="Genomic_DNA"/>
</dbReference>
<evidence type="ECO:0000313" key="1">
    <source>
        <dbReference type="EMBL" id="KKG49248.1"/>
    </source>
</evidence>
<name>A0A0F8GP58_METMZ</name>
<evidence type="ECO:0000313" key="5">
    <source>
        <dbReference type="Proteomes" id="UP000034279"/>
    </source>
</evidence>
<dbReference type="Proteomes" id="UP000034279">
    <property type="component" value="Unassembled WGS sequence"/>
</dbReference>
<organism evidence="3 5">
    <name type="scientific">Methanosarcina mazei</name>
    <name type="common">Methanosarcina frisia</name>
    <dbReference type="NCBI Taxonomy" id="2209"/>
    <lineage>
        <taxon>Archaea</taxon>
        <taxon>Methanobacteriati</taxon>
        <taxon>Methanobacteriota</taxon>
        <taxon>Stenosarchaea group</taxon>
        <taxon>Methanomicrobia</taxon>
        <taxon>Methanosarcinales</taxon>
        <taxon>Methanosarcinaceae</taxon>
        <taxon>Methanosarcina</taxon>
    </lineage>
</organism>
<protein>
    <submittedName>
        <fullName evidence="3">Uncharacterized protein</fullName>
    </submittedName>
</protein>
<evidence type="ECO:0000313" key="2">
    <source>
        <dbReference type="EMBL" id="KKG62247.1"/>
    </source>
</evidence>
<comment type="caution">
    <text evidence="3">The sequence shown here is derived from an EMBL/GenBank/DDBJ whole genome shotgun (WGS) entry which is preliminary data.</text>
</comment>
<dbReference type="AlphaFoldDB" id="A0A0F8GP58"/>
<dbReference type="RefSeq" id="WP_048038904.1">
    <property type="nucleotide sequence ID" value="NZ_JJPI01000153.1"/>
</dbReference>
<dbReference type="Pfam" id="PF25941">
    <property type="entry name" value="PDDEXK_16"/>
    <property type="match status" value="1"/>
</dbReference>
<dbReference type="EMBL" id="JJPI01000153">
    <property type="protein sequence ID" value="KKG49248.1"/>
    <property type="molecule type" value="Genomic_DNA"/>
</dbReference>
<evidence type="ECO:0000313" key="3">
    <source>
        <dbReference type="EMBL" id="KKG66196.1"/>
    </source>
</evidence>
<dbReference type="Proteomes" id="UP000034566">
    <property type="component" value="Unassembled WGS sequence"/>
</dbReference>
<dbReference type="EMBL" id="JJPJ01000016">
    <property type="protein sequence ID" value="KKG66196.1"/>
    <property type="molecule type" value="Genomic_DNA"/>
</dbReference>
<gene>
    <name evidence="1" type="ORF">DU33_16210</name>
    <name evidence="2" type="ORF">DU45_19150</name>
    <name evidence="3" type="ORF">DU64_15370</name>
</gene>
<reference evidence="4 5" key="1">
    <citation type="journal article" date="2015" name="ISME J.">
        <title>Genomic and phenotypic differentiation among Methanosarcina mazei populations from Columbia River sediment.</title>
        <authorList>
            <person name="Youngblut N.D."/>
            <person name="Wirth J.S."/>
            <person name="Henriksen J.R."/>
            <person name="Smith M."/>
            <person name="Simon H."/>
            <person name="Metcalf W.W."/>
            <person name="Whitaker R.J."/>
        </authorList>
    </citation>
    <scope>NUCLEOTIDE SEQUENCE [LARGE SCALE GENOMIC DNA]</scope>
    <source>
        <strain evidence="1 4">3.F.T.1A.1</strain>
        <strain evidence="3 5">3.F.T.1A.2</strain>
        <strain evidence="2 6">3.F.T.1A.4</strain>
    </source>
</reference>